<reference evidence="2" key="2">
    <citation type="submission" date="2018-08" db="UniProtKB">
        <authorList>
            <consortium name="EnsemblPlants"/>
        </authorList>
    </citation>
    <scope>IDENTIFICATION</scope>
    <source>
        <strain evidence="2">Yugu1</strain>
    </source>
</reference>
<dbReference type="Gramene" id="KQL16512">
    <property type="protein sequence ID" value="KQL16512"/>
    <property type="gene ID" value="SETIT_025526mg"/>
</dbReference>
<accession>K3ZG24</accession>
<reference evidence="3" key="1">
    <citation type="journal article" date="2012" name="Nat. Biotechnol.">
        <title>Reference genome sequence of the model plant Setaria.</title>
        <authorList>
            <person name="Bennetzen J.L."/>
            <person name="Schmutz J."/>
            <person name="Wang H."/>
            <person name="Percifield R."/>
            <person name="Hawkins J."/>
            <person name="Pontaroli A.C."/>
            <person name="Estep M."/>
            <person name="Feng L."/>
            <person name="Vaughn J.N."/>
            <person name="Grimwood J."/>
            <person name="Jenkins J."/>
            <person name="Barry K."/>
            <person name="Lindquist E."/>
            <person name="Hellsten U."/>
            <person name="Deshpande S."/>
            <person name="Wang X."/>
            <person name="Wu X."/>
            <person name="Mitros T."/>
            <person name="Triplett J."/>
            <person name="Yang X."/>
            <person name="Ye C.Y."/>
            <person name="Mauro-Herrera M."/>
            <person name="Wang L."/>
            <person name="Li P."/>
            <person name="Sharma M."/>
            <person name="Sharma R."/>
            <person name="Ronald P.C."/>
            <person name="Panaud O."/>
            <person name="Kellogg E.A."/>
            <person name="Brutnell T.P."/>
            <person name="Doust A.N."/>
            <person name="Tuskan G.A."/>
            <person name="Rokhsar D."/>
            <person name="Devos K.M."/>
        </authorList>
    </citation>
    <scope>NUCLEOTIDE SEQUENCE [LARGE SCALE GENOMIC DNA]</scope>
    <source>
        <strain evidence="3">cv. Yugu1</strain>
    </source>
</reference>
<evidence type="ECO:0000256" key="1">
    <source>
        <dbReference type="SAM" id="MobiDB-lite"/>
    </source>
</evidence>
<dbReference type="InParanoid" id="K3ZG24"/>
<feature type="compositionally biased region" description="Basic and acidic residues" evidence="1">
    <location>
        <begin position="27"/>
        <end position="37"/>
    </location>
</feature>
<dbReference type="Proteomes" id="UP000004995">
    <property type="component" value="Unassembled WGS sequence"/>
</dbReference>
<evidence type="ECO:0000313" key="2">
    <source>
        <dbReference type="EnsemblPlants" id="KQL16512"/>
    </source>
</evidence>
<name>K3ZG24_SETIT</name>
<feature type="region of interest" description="Disordered" evidence="1">
    <location>
        <begin position="1"/>
        <end position="37"/>
    </location>
</feature>
<keyword evidence="3" id="KW-1185">Reference proteome</keyword>
<dbReference type="EnsemblPlants" id="KQL16512">
    <property type="protein sequence ID" value="KQL16512"/>
    <property type="gene ID" value="SETIT_025526mg"/>
</dbReference>
<dbReference type="HOGENOM" id="CLU_3351953_0_0_1"/>
<dbReference type="AlphaFoldDB" id="K3ZG24"/>
<dbReference type="EMBL" id="AGNK02001997">
    <property type="status" value="NOT_ANNOTATED_CDS"/>
    <property type="molecule type" value="Genomic_DNA"/>
</dbReference>
<evidence type="ECO:0000313" key="3">
    <source>
        <dbReference type="Proteomes" id="UP000004995"/>
    </source>
</evidence>
<organism evidence="2 3">
    <name type="scientific">Setaria italica</name>
    <name type="common">Foxtail millet</name>
    <name type="synonym">Panicum italicum</name>
    <dbReference type="NCBI Taxonomy" id="4555"/>
    <lineage>
        <taxon>Eukaryota</taxon>
        <taxon>Viridiplantae</taxon>
        <taxon>Streptophyta</taxon>
        <taxon>Embryophyta</taxon>
        <taxon>Tracheophyta</taxon>
        <taxon>Spermatophyta</taxon>
        <taxon>Magnoliopsida</taxon>
        <taxon>Liliopsida</taxon>
        <taxon>Poales</taxon>
        <taxon>Poaceae</taxon>
        <taxon>PACMAD clade</taxon>
        <taxon>Panicoideae</taxon>
        <taxon>Panicodae</taxon>
        <taxon>Paniceae</taxon>
        <taxon>Cenchrinae</taxon>
        <taxon>Setaria</taxon>
    </lineage>
</organism>
<protein>
    <submittedName>
        <fullName evidence="2">Uncharacterized protein</fullName>
    </submittedName>
</protein>
<proteinExistence type="predicted"/>
<sequence>MPPVFEGTLFLLPAEARTDNESDNEEEKDHGHGHLLA</sequence>